<accession>A0A8H3YG51</accession>
<dbReference type="InterPro" id="IPR011990">
    <property type="entry name" value="TPR-like_helical_dom_sf"/>
</dbReference>
<evidence type="ECO:0000313" key="8">
    <source>
        <dbReference type="Proteomes" id="UP000620104"/>
    </source>
</evidence>
<keyword evidence="8" id="KW-1185">Reference proteome</keyword>
<evidence type="ECO:0000256" key="2">
    <source>
        <dbReference type="ARBA" id="ARBA00022803"/>
    </source>
</evidence>
<dbReference type="InterPro" id="IPR025986">
    <property type="entry name" value="RPAP3-like_C"/>
</dbReference>
<keyword evidence="2" id="KW-0802">TPR repeat</keyword>
<dbReference type="Gene3D" id="1.25.40.10">
    <property type="entry name" value="Tetratricopeptide repeat domain"/>
    <property type="match status" value="1"/>
</dbReference>
<keyword evidence="1" id="KW-0677">Repeat</keyword>
<evidence type="ECO:0000256" key="5">
    <source>
        <dbReference type="SAM" id="MobiDB-lite"/>
    </source>
</evidence>
<feature type="domain" description="RNA-polymerase II-associated protein 3-like C-terminal" evidence="6">
    <location>
        <begin position="267"/>
        <end position="353"/>
    </location>
</feature>
<comment type="caution">
    <text evidence="7">The sequence shown here is derived from an EMBL/GenBank/DDBJ whole genome shotgun (WGS) entry which is preliminary data.</text>
</comment>
<comment type="similarity">
    <text evidence="3">Belongs to the RPAP3 family.</text>
</comment>
<evidence type="ECO:0000313" key="7">
    <source>
        <dbReference type="EMBL" id="GHJ88435.1"/>
    </source>
</evidence>
<dbReference type="PANTHER" id="PTHR46423:SF1">
    <property type="entry name" value="RNA POLYMERASE II-ASSOCIATED PROTEIN 3"/>
    <property type="match status" value="1"/>
</dbReference>
<feature type="region of interest" description="Disordered" evidence="5">
    <location>
        <begin position="127"/>
        <end position="167"/>
    </location>
</feature>
<protein>
    <recommendedName>
        <fullName evidence="4">RNA polymerase II-associated protein 3</fullName>
    </recommendedName>
</protein>
<evidence type="ECO:0000256" key="4">
    <source>
        <dbReference type="ARBA" id="ARBA00040133"/>
    </source>
</evidence>
<dbReference type="InterPro" id="IPR051966">
    <property type="entry name" value="RPAP3"/>
</dbReference>
<dbReference type="OrthoDB" id="629492at2759"/>
<organism evidence="7 8">
    <name type="scientific">Naganishia liquefaciens</name>
    <dbReference type="NCBI Taxonomy" id="104408"/>
    <lineage>
        <taxon>Eukaryota</taxon>
        <taxon>Fungi</taxon>
        <taxon>Dikarya</taxon>
        <taxon>Basidiomycota</taxon>
        <taxon>Agaricomycotina</taxon>
        <taxon>Tremellomycetes</taxon>
        <taxon>Filobasidiales</taxon>
        <taxon>Filobasidiaceae</taxon>
        <taxon>Naganishia</taxon>
    </lineage>
</organism>
<feature type="compositionally biased region" description="Polar residues" evidence="5">
    <location>
        <begin position="143"/>
        <end position="154"/>
    </location>
</feature>
<dbReference type="Pfam" id="PF13877">
    <property type="entry name" value="RPAP3_C"/>
    <property type="match status" value="1"/>
</dbReference>
<proteinExistence type="inferred from homology"/>
<dbReference type="PANTHER" id="PTHR46423">
    <property type="entry name" value="RNA POLYMERASE II-ASSOCIATED PROTEIN 3"/>
    <property type="match status" value="1"/>
</dbReference>
<feature type="compositionally biased region" description="Low complexity" evidence="5">
    <location>
        <begin position="208"/>
        <end position="220"/>
    </location>
</feature>
<dbReference type="InterPro" id="IPR019734">
    <property type="entry name" value="TPR_rpt"/>
</dbReference>
<name>A0A8H3YG51_9TREE</name>
<evidence type="ECO:0000256" key="3">
    <source>
        <dbReference type="ARBA" id="ARBA00038275"/>
    </source>
</evidence>
<reference evidence="7" key="1">
    <citation type="submission" date="2020-07" db="EMBL/GenBank/DDBJ databases">
        <title>Draft Genome Sequence of a Deep-Sea Yeast, Naganishia (Cryptococcus) liquefaciens strain N6.</title>
        <authorList>
            <person name="Han Y.W."/>
            <person name="Kajitani R."/>
            <person name="Morimoto H."/>
            <person name="Parhat M."/>
            <person name="Tsubouchi H."/>
            <person name="Bakenova O."/>
            <person name="Ogata M."/>
            <person name="Argunhan B."/>
            <person name="Aoki R."/>
            <person name="Kajiwara S."/>
            <person name="Itoh T."/>
            <person name="Iwasaki H."/>
        </authorList>
    </citation>
    <scope>NUCLEOTIDE SEQUENCE</scope>
    <source>
        <strain evidence="7">N6</strain>
    </source>
</reference>
<feature type="compositionally biased region" description="Polar residues" evidence="5">
    <location>
        <begin position="226"/>
        <end position="253"/>
    </location>
</feature>
<dbReference type="Pfam" id="PF13414">
    <property type="entry name" value="TPR_11"/>
    <property type="match status" value="1"/>
</dbReference>
<dbReference type="GO" id="GO:0101031">
    <property type="term" value="C:protein folding chaperone complex"/>
    <property type="evidence" value="ECO:0007669"/>
    <property type="project" value="TreeGrafter"/>
</dbReference>
<evidence type="ECO:0000256" key="1">
    <source>
        <dbReference type="ARBA" id="ARBA00022737"/>
    </source>
</evidence>
<gene>
    <name evidence="7" type="ORF">NliqN6_4837</name>
</gene>
<dbReference type="SMART" id="SM00028">
    <property type="entry name" value="TPR"/>
    <property type="match status" value="3"/>
</dbReference>
<feature type="region of interest" description="Disordered" evidence="5">
    <location>
        <begin position="185"/>
        <end position="253"/>
    </location>
</feature>
<sequence>MQNPPNPEKSAEAREAGNAAYKKGKWVEAIGHYTTATVLVPEDPAPLLNRAQAYLKIQKWQDCERDCTKVLSLAGQGRNVKALYRRASARKECRLFDQARSDLEALLKIEPMNTAAKEELTELKKTIKQSEQKSSAPKKAPQDISTLAESTSRKPSAKSLPARERTSSAVKVPITVVPRFTTRPATLAHGAAQGQTRESAELSKNAESSASTNGRSASSAFAASKVTRSAKSSYTSVEAPPSASSGSKSLRSNIVTDAPSDSVVRSPSTGLELVDRLEALAGHDDERWQLLESVPPSRLPTLLGGILEPDHLATIYATLSARYTQARKDDGLVREYMQALRRIPRWQMTESLLLPHERKMGQALCDEVGL</sequence>
<dbReference type="EMBL" id="BLZA01000030">
    <property type="protein sequence ID" value="GHJ88435.1"/>
    <property type="molecule type" value="Genomic_DNA"/>
</dbReference>
<dbReference type="AlphaFoldDB" id="A0A8H3YG51"/>
<evidence type="ECO:0000259" key="6">
    <source>
        <dbReference type="Pfam" id="PF13877"/>
    </source>
</evidence>
<dbReference type="SUPFAM" id="SSF48452">
    <property type="entry name" value="TPR-like"/>
    <property type="match status" value="1"/>
</dbReference>
<dbReference type="Proteomes" id="UP000620104">
    <property type="component" value="Unassembled WGS sequence"/>
</dbReference>